<proteinExistence type="predicted"/>
<dbReference type="AlphaFoldDB" id="A0A839GP07"/>
<evidence type="ECO:0000313" key="1">
    <source>
        <dbReference type="EMBL" id="MBA9077265.1"/>
    </source>
</evidence>
<name>A0A839GP07_9BACT</name>
<dbReference type="Proteomes" id="UP000563094">
    <property type="component" value="Unassembled WGS sequence"/>
</dbReference>
<sequence>MEAGTLRHTFTMGNISGQLQLTPKHLQQPQTWPSQQKPFLLTNKKAPPEQAGLFY</sequence>
<protein>
    <submittedName>
        <fullName evidence="1">Uncharacterized protein</fullName>
    </submittedName>
</protein>
<reference evidence="1 2" key="1">
    <citation type="submission" date="2020-08" db="EMBL/GenBank/DDBJ databases">
        <title>Genomic Encyclopedia of Type Strains, Phase IV (KMG-IV): sequencing the most valuable type-strain genomes for metagenomic binning, comparative biology and taxonomic classification.</title>
        <authorList>
            <person name="Goeker M."/>
        </authorList>
    </citation>
    <scope>NUCLEOTIDE SEQUENCE [LARGE SCALE GENOMIC DNA]</scope>
    <source>
        <strain evidence="1 2">DSM 29854</strain>
    </source>
</reference>
<organism evidence="1 2">
    <name type="scientific">Rufibacter quisquiliarum</name>
    <dbReference type="NCBI Taxonomy" id="1549639"/>
    <lineage>
        <taxon>Bacteria</taxon>
        <taxon>Pseudomonadati</taxon>
        <taxon>Bacteroidota</taxon>
        <taxon>Cytophagia</taxon>
        <taxon>Cytophagales</taxon>
        <taxon>Hymenobacteraceae</taxon>
        <taxon>Rufibacter</taxon>
    </lineage>
</organism>
<dbReference type="EMBL" id="JACJIQ010000006">
    <property type="protein sequence ID" value="MBA9077265.1"/>
    <property type="molecule type" value="Genomic_DNA"/>
</dbReference>
<evidence type="ECO:0000313" key="2">
    <source>
        <dbReference type="Proteomes" id="UP000563094"/>
    </source>
</evidence>
<comment type="caution">
    <text evidence="1">The sequence shown here is derived from an EMBL/GenBank/DDBJ whole genome shotgun (WGS) entry which is preliminary data.</text>
</comment>
<keyword evidence="2" id="KW-1185">Reference proteome</keyword>
<dbReference type="RefSeq" id="WP_182512850.1">
    <property type="nucleotide sequence ID" value="NZ_JACJIQ010000006.1"/>
</dbReference>
<gene>
    <name evidence="1" type="ORF">FHS90_001976</name>
</gene>
<accession>A0A839GP07</accession>